<evidence type="ECO:0000256" key="1">
    <source>
        <dbReference type="SAM" id="SignalP"/>
    </source>
</evidence>
<keyword evidence="1" id="KW-0732">Signal</keyword>
<keyword evidence="3" id="KW-1185">Reference proteome</keyword>
<dbReference type="AlphaFoldDB" id="A0A7W8DP07"/>
<comment type="caution">
    <text evidence="2">The sequence shown here is derived from an EMBL/GenBank/DDBJ whole genome shotgun (WGS) entry which is preliminary data.</text>
</comment>
<dbReference type="RefSeq" id="WP_184205378.1">
    <property type="nucleotide sequence ID" value="NZ_JACHIF010000001.1"/>
</dbReference>
<name>A0A7W8DP07_9BACT</name>
<dbReference type="EMBL" id="JACHIF010000001">
    <property type="protein sequence ID" value="MBB5036471.1"/>
    <property type="molecule type" value="Genomic_DNA"/>
</dbReference>
<evidence type="ECO:0000313" key="2">
    <source>
        <dbReference type="EMBL" id="MBB5036471.1"/>
    </source>
</evidence>
<accession>A0A7W8DP07</accession>
<protein>
    <submittedName>
        <fullName evidence="2">Uncharacterized protein</fullName>
    </submittedName>
</protein>
<feature type="chain" id="PRO_5030828196" evidence="1">
    <location>
        <begin position="20"/>
        <end position="188"/>
    </location>
</feature>
<evidence type="ECO:0000313" key="3">
    <source>
        <dbReference type="Proteomes" id="UP000534294"/>
    </source>
</evidence>
<feature type="signal peptide" evidence="1">
    <location>
        <begin position="1"/>
        <end position="19"/>
    </location>
</feature>
<proteinExistence type="predicted"/>
<dbReference type="Proteomes" id="UP000534294">
    <property type="component" value="Unassembled WGS sequence"/>
</dbReference>
<sequence>MKFLFHLLLLIGLSALTGAAWVAHRPTAIAPVEPPKPGARQRELVDDLKQAAIKRSAVFEVSEAELNRHLAKTLKGTLPQPAGEWATFERLALELEPEIAHATLVWKVRNHLSTATVDFRIARQEKAFRVEVVGGRYGHLEVPHGLLRPLAPALEKLAATLQEEIQALFQMNQIQLAQDKLVLDPRFP</sequence>
<gene>
    <name evidence="2" type="ORF">HNQ64_000705</name>
</gene>
<organism evidence="2 3">
    <name type="scientific">Prosthecobacter dejongeii</name>
    <dbReference type="NCBI Taxonomy" id="48465"/>
    <lineage>
        <taxon>Bacteria</taxon>
        <taxon>Pseudomonadati</taxon>
        <taxon>Verrucomicrobiota</taxon>
        <taxon>Verrucomicrobiia</taxon>
        <taxon>Verrucomicrobiales</taxon>
        <taxon>Verrucomicrobiaceae</taxon>
        <taxon>Prosthecobacter</taxon>
    </lineage>
</organism>
<reference evidence="2 3" key="1">
    <citation type="submission" date="2020-08" db="EMBL/GenBank/DDBJ databases">
        <title>Genomic Encyclopedia of Type Strains, Phase IV (KMG-IV): sequencing the most valuable type-strain genomes for metagenomic binning, comparative biology and taxonomic classification.</title>
        <authorList>
            <person name="Goeker M."/>
        </authorList>
    </citation>
    <scope>NUCLEOTIDE SEQUENCE [LARGE SCALE GENOMIC DNA]</scope>
    <source>
        <strain evidence="2 3">DSM 12251</strain>
    </source>
</reference>